<dbReference type="CDD" id="cd03716">
    <property type="entry name" value="SOCS_ASB_like"/>
    <property type="match status" value="1"/>
</dbReference>
<evidence type="ECO:0000256" key="2">
    <source>
        <dbReference type="ARBA" id="ARBA00023043"/>
    </source>
</evidence>
<protein>
    <recommendedName>
        <fullName evidence="5">SOCS box domain-containing protein</fullName>
    </recommendedName>
</protein>
<dbReference type="InterPro" id="IPR036036">
    <property type="entry name" value="SOCS_box-like_dom_sf"/>
</dbReference>
<dbReference type="GO" id="GO:0045944">
    <property type="term" value="P:positive regulation of transcription by RNA polymerase II"/>
    <property type="evidence" value="ECO:0007669"/>
    <property type="project" value="TreeGrafter"/>
</dbReference>
<dbReference type="Proteomes" id="UP001209878">
    <property type="component" value="Unassembled WGS sequence"/>
</dbReference>
<evidence type="ECO:0000256" key="4">
    <source>
        <dbReference type="SAM" id="SignalP"/>
    </source>
</evidence>
<sequence>MWRAVNSRVAAVHQLVGLVFGTSGPQPRQPTDDDVEHAHALFRLLRLREKGEDDYQSAFTRAKVVLSSCDDLEALLQVTGDAGYNVLQVAVMNGDLDFVELLVNEGCTVNRVKCSLPLHLACRLGNLHMVEYLLANGANANAEIGMCFPMAHMPTRHVPSRFHFLETDIYVCDSDHQLPVMYAIQGDHVDVVRCLMEGDGYAAIDMWPYRRLPLHHACKYGAFGCMRYLIGLLPEDVNEPDEEGMTPLLYAVQWGKRYVELLVNSGANISAVNRKHQNALHLLYMHLQEPMQLYETTKFLLATGLEQDVECVDINGNTALHVVVTQLNRKLTSFPNAEIPDSSQELFDGQVIDTMELLLQYNCDPNVVNASEITSLHKVILMFHSVISNEQGAVTLETLPVREMYQVDLDVLHCALEVLFRHGVFPDAITGAGRTALVMLLQSVLNMDNSLIARCVDNFVRCLTLLCDSGCHPSCNITTHMAIVTLLSQCGQKCLSQRSDEAKLVMSEFLKRTLAMLLRHGLNSNHCTAMRKRNIDGGSGNVLIEMVKLAQFVRVPADLLFIHDWVLTSLQWGANPDIEPYPSDSIICQSQSNIFLKPKATQPVTQYMYEIQDFRQIFDGGYCEKLLLLFYNSMDHNALFNCLSTAKYMARFDPDRSPSSNFIRMINNLSSQPRSLKQMTRVTIYKAINRELNVRVGELPLPKALQRYLVDVE</sequence>
<dbReference type="PROSITE" id="PS50297">
    <property type="entry name" value="ANK_REP_REGION"/>
    <property type="match status" value="2"/>
</dbReference>
<keyword evidence="7" id="KW-1185">Reference proteome</keyword>
<reference evidence="6" key="1">
    <citation type="journal article" date="2023" name="Mol. Biol. Evol.">
        <title>Third-Generation Sequencing Reveals the Adaptive Role of the Epigenome in Three Deep-Sea Polychaetes.</title>
        <authorList>
            <person name="Perez M."/>
            <person name="Aroh O."/>
            <person name="Sun Y."/>
            <person name="Lan Y."/>
            <person name="Juniper S.K."/>
            <person name="Young C.R."/>
            <person name="Angers B."/>
            <person name="Qian P.Y."/>
        </authorList>
    </citation>
    <scope>NUCLEOTIDE SEQUENCE</scope>
    <source>
        <strain evidence="6">R07B-5</strain>
    </source>
</reference>
<dbReference type="SMART" id="SM00969">
    <property type="entry name" value="SOCS_box"/>
    <property type="match status" value="1"/>
</dbReference>
<dbReference type="PANTHER" id="PTHR24193">
    <property type="entry name" value="ANKYRIN REPEAT PROTEIN"/>
    <property type="match status" value="1"/>
</dbReference>
<feature type="repeat" description="ANK" evidence="3">
    <location>
        <begin position="82"/>
        <end position="114"/>
    </location>
</feature>
<dbReference type="GO" id="GO:0035556">
    <property type="term" value="P:intracellular signal transduction"/>
    <property type="evidence" value="ECO:0007669"/>
    <property type="project" value="InterPro"/>
</dbReference>
<feature type="domain" description="SOCS box" evidence="5">
    <location>
        <begin position="671"/>
        <end position="713"/>
    </location>
</feature>
<dbReference type="GO" id="GO:0000976">
    <property type="term" value="F:transcription cis-regulatory region binding"/>
    <property type="evidence" value="ECO:0007669"/>
    <property type="project" value="TreeGrafter"/>
</dbReference>
<dbReference type="Pfam" id="PF07525">
    <property type="entry name" value="SOCS_box"/>
    <property type="match status" value="1"/>
</dbReference>
<feature type="repeat" description="ANK" evidence="3">
    <location>
        <begin position="243"/>
        <end position="274"/>
    </location>
</feature>
<evidence type="ECO:0000256" key="3">
    <source>
        <dbReference type="PROSITE-ProRule" id="PRU00023"/>
    </source>
</evidence>
<keyword evidence="4" id="KW-0732">Signal</keyword>
<accession>A0AAD9KJG9</accession>
<dbReference type="PANTHER" id="PTHR24193:SF121">
    <property type="entry name" value="ADA2A-CONTAINING COMPLEX COMPONENT 3, ISOFORM D"/>
    <property type="match status" value="1"/>
</dbReference>
<dbReference type="AlphaFoldDB" id="A0AAD9KJG9"/>
<gene>
    <name evidence="6" type="ORF">NP493_972g00032</name>
</gene>
<organism evidence="6 7">
    <name type="scientific">Ridgeia piscesae</name>
    <name type="common">Tubeworm</name>
    <dbReference type="NCBI Taxonomy" id="27915"/>
    <lineage>
        <taxon>Eukaryota</taxon>
        <taxon>Metazoa</taxon>
        <taxon>Spiralia</taxon>
        <taxon>Lophotrochozoa</taxon>
        <taxon>Annelida</taxon>
        <taxon>Polychaeta</taxon>
        <taxon>Sedentaria</taxon>
        <taxon>Canalipalpata</taxon>
        <taxon>Sabellida</taxon>
        <taxon>Siboglinidae</taxon>
        <taxon>Ridgeia</taxon>
    </lineage>
</organism>
<dbReference type="InterPro" id="IPR002110">
    <property type="entry name" value="Ankyrin_rpt"/>
</dbReference>
<evidence type="ECO:0000313" key="7">
    <source>
        <dbReference type="Proteomes" id="UP001209878"/>
    </source>
</evidence>
<dbReference type="PROSITE" id="PS50225">
    <property type="entry name" value="SOCS"/>
    <property type="match status" value="1"/>
</dbReference>
<evidence type="ECO:0000256" key="1">
    <source>
        <dbReference type="ARBA" id="ARBA00022737"/>
    </source>
</evidence>
<dbReference type="InterPro" id="IPR036770">
    <property type="entry name" value="Ankyrin_rpt-contain_sf"/>
</dbReference>
<dbReference type="InterPro" id="IPR001496">
    <property type="entry name" value="SOCS_box"/>
</dbReference>
<keyword evidence="1" id="KW-0677">Repeat</keyword>
<evidence type="ECO:0000313" key="6">
    <source>
        <dbReference type="EMBL" id="KAK2172326.1"/>
    </source>
</evidence>
<dbReference type="Pfam" id="PF12796">
    <property type="entry name" value="Ank_2"/>
    <property type="match status" value="2"/>
</dbReference>
<comment type="caution">
    <text evidence="6">The sequence shown here is derived from an EMBL/GenBank/DDBJ whole genome shotgun (WGS) entry which is preliminary data.</text>
</comment>
<dbReference type="SMART" id="SM00248">
    <property type="entry name" value="ANK"/>
    <property type="match status" value="7"/>
</dbReference>
<dbReference type="SUPFAM" id="SSF158235">
    <property type="entry name" value="SOCS box-like"/>
    <property type="match status" value="1"/>
</dbReference>
<dbReference type="SUPFAM" id="SSF48403">
    <property type="entry name" value="Ankyrin repeat"/>
    <property type="match status" value="1"/>
</dbReference>
<feature type="signal peptide" evidence="4">
    <location>
        <begin position="1"/>
        <end position="21"/>
    </location>
</feature>
<keyword evidence="2 3" id="KW-0040">ANK repeat</keyword>
<proteinExistence type="predicted"/>
<feature type="chain" id="PRO_5042126489" description="SOCS box domain-containing protein" evidence="4">
    <location>
        <begin position="22"/>
        <end position="713"/>
    </location>
</feature>
<dbReference type="EMBL" id="JAODUO010000971">
    <property type="protein sequence ID" value="KAK2172326.1"/>
    <property type="molecule type" value="Genomic_DNA"/>
</dbReference>
<dbReference type="Gene3D" id="1.25.40.20">
    <property type="entry name" value="Ankyrin repeat-containing domain"/>
    <property type="match status" value="2"/>
</dbReference>
<evidence type="ECO:0000259" key="5">
    <source>
        <dbReference type="PROSITE" id="PS50225"/>
    </source>
</evidence>
<feature type="repeat" description="ANK" evidence="3">
    <location>
        <begin position="113"/>
        <end position="145"/>
    </location>
</feature>
<name>A0AAD9KJG9_RIDPI</name>
<dbReference type="InterPro" id="IPR050663">
    <property type="entry name" value="Ankyrin-SOCS_Box"/>
</dbReference>
<dbReference type="PROSITE" id="PS50088">
    <property type="entry name" value="ANK_REPEAT"/>
    <property type="match status" value="3"/>
</dbReference>
<dbReference type="GO" id="GO:0005634">
    <property type="term" value="C:nucleus"/>
    <property type="evidence" value="ECO:0007669"/>
    <property type="project" value="TreeGrafter"/>
</dbReference>